<accession>A0A8X6LLL8</accession>
<dbReference type="Proteomes" id="UP000887116">
    <property type="component" value="Unassembled WGS sequence"/>
</dbReference>
<protein>
    <submittedName>
        <fullName evidence="1">Uncharacterized protein</fullName>
    </submittedName>
</protein>
<comment type="caution">
    <text evidence="1">The sequence shown here is derived from an EMBL/GenBank/DDBJ whole genome shotgun (WGS) entry which is preliminary data.</text>
</comment>
<organism evidence="1 2">
    <name type="scientific">Trichonephila clavata</name>
    <name type="common">Joro spider</name>
    <name type="synonym">Nephila clavata</name>
    <dbReference type="NCBI Taxonomy" id="2740835"/>
    <lineage>
        <taxon>Eukaryota</taxon>
        <taxon>Metazoa</taxon>
        <taxon>Ecdysozoa</taxon>
        <taxon>Arthropoda</taxon>
        <taxon>Chelicerata</taxon>
        <taxon>Arachnida</taxon>
        <taxon>Araneae</taxon>
        <taxon>Araneomorphae</taxon>
        <taxon>Entelegynae</taxon>
        <taxon>Araneoidea</taxon>
        <taxon>Nephilidae</taxon>
        <taxon>Trichonephila</taxon>
    </lineage>
</organism>
<keyword evidence="2" id="KW-1185">Reference proteome</keyword>
<dbReference type="AlphaFoldDB" id="A0A8X6LLL8"/>
<gene>
    <name evidence="1" type="ORF">TNCT_695561</name>
</gene>
<evidence type="ECO:0000313" key="1">
    <source>
        <dbReference type="EMBL" id="GFR14320.1"/>
    </source>
</evidence>
<reference evidence="1" key="1">
    <citation type="submission" date="2020-07" db="EMBL/GenBank/DDBJ databases">
        <title>Multicomponent nature underlies the extraordinary mechanical properties of spider dragline silk.</title>
        <authorList>
            <person name="Kono N."/>
            <person name="Nakamura H."/>
            <person name="Mori M."/>
            <person name="Yoshida Y."/>
            <person name="Ohtoshi R."/>
            <person name="Malay A.D."/>
            <person name="Moran D.A.P."/>
            <person name="Tomita M."/>
            <person name="Numata K."/>
            <person name="Arakawa K."/>
        </authorList>
    </citation>
    <scope>NUCLEOTIDE SEQUENCE</scope>
</reference>
<dbReference type="EMBL" id="BMAO01017246">
    <property type="protein sequence ID" value="GFR14320.1"/>
    <property type="molecule type" value="Genomic_DNA"/>
</dbReference>
<name>A0A8X6LLL8_TRICU</name>
<proteinExistence type="predicted"/>
<sequence>MVFFYTKLSGATTAQGQSGTVAYSRRTELIKERTASFTAGGQSGIEASSRKTELTKERTTFFAAGG</sequence>
<evidence type="ECO:0000313" key="2">
    <source>
        <dbReference type="Proteomes" id="UP000887116"/>
    </source>
</evidence>